<accession>A0A150WPD5</accession>
<dbReference type="PANTHER" id="PTHR35851:SF1">
    <property type="entry name" value="CELL DIVISION PROTEIN FTSQ"/>
    <property type="match status" value="1"/>
</dbReference>
<dbReference type="GO" id="GO:0090529">
    <property type="term" value="P:cell septum assembly"/>
    <property type="evidence" value="ECO:0007669"/>
    <property type="project" value="InterPro"/>
</dbReference>
<proteinExistence type="predicted"/>
<keyword evidence="6" id="KW-0131">Cell cycle</keyword>
<keyword evidence="4" id="KW-0812">Transmembrane</keyword>
<feature type="domain" description="POTRA" evidence="8">
    <location>
        <begin position="57"/>
        <end position="107"/>
    </location>
</feature>
<dbReference type="PANTHER" id="PTHR35851">
    <property type="entry name" value="CELL DIVISION PROTEIN FTSQ"/>
    <property type="match status" value="1"/>
</dbReference>
<name>A0A150WPD5_BDEBC</name>
<feature type="domain" description="Cell division protein FtsQ/DivIB C-terminal" evidence="7">
    <location>
        <begin position="119"/>
        <end position="233"/>
    </location>
</feature>
<dbReference type="EMBL" id="LUKE01000001">
    <property type="protein sequence ID" value="KYG66055.1"/>
    <property type="molecule type" value="Genomic_DNA"/>
</dbReference>
<evidence type="ECO:0000259" key="7">
    <source>
        <dbReference type="Pfam" id="PF03799"/>
    </source>
</evidence>
<dbReference type="InterPro" id="IPR013685">
    <property type="entry name" value="POTRA_FtsQ_type"/>
</dbReference>
<dbReference type="Pfam" id="PF03799">
    <property type="entry name" value="FtsQ_DivIB_C"/>
    <property type="match status" value="1"/>
</dbReference>
<evidence type="ECO:0000313" key="10">
    <source>
        <dbReference type="Proteomes" id="UP000075320"/>
    </source>
</evidence>
<dbReference type="Proteomes" id="UP000075320">
    <property type="component" value="Unassembled WGS sequence"/>
</dbReference>
<reference evidence="9 10" key="1">
    <citation type="submission" date="2016-03" db="EMBL/GenBank/DDBJ databases">
        <authorList>
            <person name="Ploux O."/>
        </authorList>
    </citation>
    <scope>NUCLEOTIDE SEQUENCE [LARGE SCALE GENOMIC DNA]</scope>
    <source>
        <strain evidence="9 10">R0</strain>
    </source>
</reference>
<keyword evidence="3 9" id="KW-0132">Cell division</keyword>
<dbReference type="RefSeq" id="WP_061833621.1">
    <property type="nucleotide sequence ID" value="NZ_LUKE01000001.1"/>
</dbReference>
<keyword evidence="2" id="KW-0997">Cell inner membrane</keyword>
<dbReference type="InterPro" id="IPR005548">
    <property type="entry name" value="Cell_div_FtsQ/DivIB_C"/>
</dbReference>
<dbReference type="OrthoDB" id="5290610at2"/>
<dbReference type="InterPro" id="IPR026579">
    <property type="entry name" value="FtsQ"/>
</dbReference>
<evidence type="ECO:0000259" key="8">
    <source>
        <dbReference type="Pfam" id="PF08478"/>
    </source>
</evidence>
<evidence type="ECO:0000256" key="5">
    <source>
        <dbReference type="ARBA" id="ARBA00022989"/>
    </source>
</evidence>
<evidence type="ECO:0000256" key="4">
    <source>
        <dbReference type="ARBA" id="ARBA00022692"/>
    </source>
</evidence>
<evidence type="ECO:0000256" key="1">
    <source>
        <dbReference type="ARBA" id="ARBA00022475"/>
    </source>
</evidence>
<protein>
    <submittedName>
        <fullName evidence="9">Cell division protein</fullName>
    </submittedName>
</protein>
<organism evidence="9 10">
    <name type="scientific">Bdellovibrio bacteriovorus</name>
    <dbReference type="NCBI Taxonomy" id="959"/>
    <lineage>
        <taxon>Bacteria</taxon>
        <taxon>Pseudomonadati</taxon>
        <taxon>Bdellovibrionota</taxon>
        <taxon>Bdellovibrionia</taxon>
        <taxon>Bdellovibrionales</taxon>
        <taxon>Pseudobdellovibrionaceae</taxon>
        <taxon>Bdellovibrio</taxon>
    </lineage>
</organism>
<keyword evidence="1" id="KW-1003">Cell membrane</keyword>
<keyword evidence="5" id="KW-1133">Transmembrane helix</keyword>
<evidence type="ECO:0000256" key="3">
    <source>
        <dbReference type="ARBA" id="ARBA00022618"/>
    </source>
</evidence>
<evidence type="ECO:0000256" key="6">
    <source>
        <dbReference type="ARBA" id="ARBA00023306"/>
    </source>
</evidence>
<evidence type="ECO:0000256" key="2">
    <source>
        <dbReference type="ARBA" id="ARBA00022519"/>
    </source>
</evidence>
<dbReference type="Gene3D" id="3.10.20.310">
    <property type="entry name" value="membrane protein fhac"/>
    <property type="match status" value="1"/>
</dbReference>
<comment type="caution">
    <text evidence="9">The sequence shown here is derived from an EMBL/GenBank/DDBJ whole genome shotgun (WGS) entry which is preliminary data.</text>
</comment>
<dbReference type="AlphaFoldDB" id="A0A150WPD5"/>
<keyword evidence="10" id="KW-1185">Reference proteome</keyword>
<evidence type="ECO:0000313" key="9">
    <source>
        <dbReference type="EMBL" id="KYG66055.1"/>
    </source>
</evidence>
<sequence length="248" mass="28139">MKKIVLQLVFGFVVLPSALAGTLYYLNQNGFFNVAHIEVVLENPPAGQEQFLKPHVDELEKLLSKYRGLSLWTVKLKNISKEVSSLDWVDGLNIKRSWPTTLSVRVRPHEVKLLFMAKGGDLLPIISSGDFLEPVKAKQAPDVALLEGETFLKKTELRKKAVEVIEQIPNEGSFSKKTISEIRYDAKEGFWMTMIKTGIRVKMGEDQMALKAKRVSQVVDYLETRQFDARVIDANLSKKVLVRLRKDP</sequence>
<dbReference type="Pfam" id="PF08478">
    <property type="entry name" value="POTRA_1"/>
    <property type="match status" value="1"/>
</dbReference>
<keyword evidence="5" id="KW-0472">Membrane</keyword>
<gene>
    <name evidence="9" type="ORF">AZI86_03030</name>
</gene>